<dbReference type="Gene3D" id="3.40.50.20">
    <property type="match status" value="1"/>
</dbReference>
<reference evidence="17" key="1">
    <citation type="submission" date="2009-07" db="EMBL/GenBank/DDBJ databases">
        <authorList>
            <person name="Weinstock G."/>
            <person name="Sodergren E."/>
            <person name="Clifton S."/>
            <person name="Fulton L."/>
            <person name="Fulton B."/>
            <person name="Courtney L."/>
            <person name="Fronick C."/>
            <person name="Harrison M."/>
            <person name="Strong C."/>
            <person name="Farmer C."/>
            <person name="Delahaunty K."/>
            <person name="Markovic C."/>
            <person name="Hall O."/>
            <person name="Minx P."/>
            <person name="Tomlinson C."/>
            <person name="Mitreva M."/>
            <person name="Nelson J."/>
            <person name="Hou S."/>
            <person name="Wollam A."/>
            <person name="Pepin K.H."/>
            <person name="Johnson M."/>
            <person name="Bhonagiri V."/>
            <person name="Nash W.E."/>
            <person name="Warren W."/>
            <person name="Chinwalla A."/>
            <person name="Mardis E.R."/>
            <person name="Wilson R.K."/>
        </authorList>
    </citation>
    <scope>NUCLEOTIDE SEQUENCE [LARGE SCALE GENOMIC DNA]</scope>
    <source>
        <strain evidence="17">DSM 14469</strain>
    </source>
</reference>
<dbReference type="PROSITE" id="PS50975">
    <property type="entry name" value="ATP_GRASP"/>
    <property type="match status" value="1"/>
</dbReference>
<comment type="pathway">
    <text evidence="3 14">Purine metabolism; IMP biosynthesis via de novo pathway; N(1)-(5-phospho-D-ribosyl)glycinamide from 5-phospho-alpha-D-ribose 1-diphosphate: step 2/2.</text>
</comment>
<dbReference type="SUPFAM" id="SSF52440">
    <property type="entry name" value="PreATP-grasp domain"/>
    <property type="match status" value="1"/>
</dbReference>
<gene>
    <name evidence="14 17" type="primary">purD</name>
    <name evidence="17" type="ORF">BRYFOR_08018</name>
</gene>
<keyword evidence="9 15" id="KW-0067">ATP-binding</keyword>
<evidence type="ECO:0000256" key="8">
    <source>
        <dbReference type="ARBA" id="ARBA00022755"/>
    </source>
</evidence>
<comment type="cofactor">
    <cofactor evidence="2">
        <name>Mg(2+)</name>
        <dbReference type="ChEBI" id="CHEBI:18420"/>
    </cofactor>
</comment>
<organism evidence="17 18">
    <name type="scientific">Marvinbryantia formatexigens DSM 14469</name>
    <dbReference type="NCBI Taxonomy" id="478749"/>
    <lineage>
        <taxon>Bacteria</taxon>
        <taxon>Bacillati</taxon>
        <taxon>Bacillota</taxon>
        <taxon>Clostridia</taxon>
        <taxon>Lachnospirales</taxon>
        <taxon>Lachnospiraceae</taxon>
        <taxon>Marvinbryantia</taxon>
    </lineage>
</organism>
<dbReference type="OrthoDB" id="9807240at2"/>
<dbReference type="PANTHER" id="PTHR43472">
    <property type="entry name" value="PHOSPHORIBOSYLAMINE--GLYCINE LIGASE"/>
    <property type="match status" value="1"/>
</dbReference>
<dbReference type="FunFam" id="3.40.50.20:FF:000006">
    <property type="entry name" value="Phosphoribosylamine--glycine ligase, chloroplastic"/>
    <property type="match status" value="1"/>
</dbReference>
<dbReference type="FunFam" id="3.90.600.10:FF:000001">
    <property type="entry name" value="Trifunctional purine biosynthetic protein adenosine-3"/>
    <property type="match status" value="1"/>
</dbReference>
<dbReference type="InterPro" id="IPR011054">
    <property type="entry name" value="Rudment_hybrid_motif"/>
</dbReference>
<dbReference type="Pfam" id="PF02843">
    <property type="entry name" value="GARS_C"/>
    <property type="match status" value="1"/>
</dbReference>
<dbReference type="PANTHER" id="PTHR43472:SF1">
    <property type="entry name" value="PHOSPHORIBOSYLAMINE--GLYCINE LIGASE, CHLOROPLASTIC"/>
    <property type="match status" value="1"/>
</dbReference>
<keyword evidence="8 14" id="KW-0658">Purine biosynthesis</keyword>
<accession>C6LHA8</accession>
<dbReference type="Gene3D" id="3.90.600.10">
    <property type="entry name" value="Phosphoribosylglycinamide synthetase, C-terminal domain"/>
    <property type="match status" value="1"/>
</dbReference>
<evidence type="ECO:0000256" key="13">
    <source>
        <dbReference type="ARBA" id="ARBA00042864"/>
    </source>
</evidence>
<comment type="caution">
    <text evidence="17">The sequence shown here is derived from an EMBL/GenBank/DDBJ whole genome shotgun (WGS) entry which is preliminary data.</text>
</comment>
<dbReference type="Gene3D" id="3.30.470.20">
    <property type="entry name" value="ATP-grasp fold, B domain"/>
    <property type="match status" value="1"/>
</dbReference>
<dbReference type="SMART" id="SM01209">
    <property type="entry name" value="GARS_A"/>
    <property type="match status" value="1"/>
</dbReference>
<evidence type="ECO:0000256" key="5">
    <source>
        <dbReference type="ARBA" id="ARBA00022598"/>
    </source>
</evidence>
<dbReference type="InterPro" id="IPR016185">
    <property type="entry name" value="PreATP-grasp_dom_sf"/>
</dbReference>
<dbReference type="eggNOG" id="COG0151">
    <property type="taxonomic scope" value="Bacteria"/>
</dbReference>
<dbReference type="InterPro" id="IPR020560">
    <property type="entry name" value="PRibGlycinamide_synth_C-dom"/>
</dbReference>
<keyword evidence="5 14" id="KW-0436">Ligase</keyword>
<name>C6LHA8_9FIRM</name>
<dbReference type="Proteomes" id="UP000005561">
    <property type="component" value="Unassembled WGS sequence"/>
</dbReference>
<dbReference type="GO" id="GO:0005524">
    <property type="term" value="F:ATP binding"/>
    <property type="evidence" value="ECO:0007669"/>
    <property type="project" value="UniProtKB-UniRule"/>
</dbReference>
<dbReference type="RefSeq" id="WP_006862804.1">
    <property type="nucleotide sequence ID" value="NZ_ACCL02000014.1"/>
</dbReference>
<dbReference type="InterPro" id="IPR013815">
    <property type="entry name" value="ATP_grasp_subdomain_1"/>
</dbReference>
<comment type="catalytic activity">
    <reaction evidence="14">
        <text>5-phospho-beta-D-ribosylamine + glycine + ATP = N(1)-(5-phospho-beta-D-ribosyl)glycinamide + ADP + phosphate + H(+)</text>
        <dbReference type="Rhea" id="RHEA:17453"/>
        <dbReference type="ChEBI" id="CHEBI:15378"/>
        <dbReference type="ChEBI" id="CHEBI:30616"/>
        <dbReference type="ChEBI" id="CHEBI:43474"/>
        <dbReference type="ChEBI" id="CHEBI:57305"/>
        <dbReference type="ChEBI" id="CHEBI:58681"/>
        <dbReference type="ChEBI" id="CHEBI:143788"/>
        <dbReference type="ChEBI" id="CHEBI:456216"/>
        <dbReference type="EC" id="6.3.4.13"/>
    </reaction>
</comment>
<dbReference type="SMART" id="SM01210">
    <property type="entry name" value="GARS_C"/>
    <property type="match status" value="1"/>
</dbReference>
<dbReference type="InterPro" id="IPR020562">
    <property type="entry name" value="PRibGlycinamide_synth_N"/>
</dbReference>
<dbReference type="STRING" id="168384.SAMN05660368_00749"/>
<evidence type="ECO:0000256" key="6">
    <source>
        <dbReference type="ARBA" id="ARBA00022723"/>
    </source>
</evidence>
<dbReference type="UniPathway" id="UPA00074">
    <property type="reaction ID" value="UER00125"/>
</dbReference>
<dbReference type="Pfam" id="PF02844">
    <property type="entry name" value="GARS_N"/>
    <property type="match status" value="1"/>
</dbReference>
<keyword evidence="7 15" id="KW-0547">Nucleotide-binding</keyword>
<dbReference type="GO" id="GO:0004637">
    <property type="term" value="F:phosphoribosylamine-glycine ligase activity"/>
    <property type="evidence" value="ECO:0007669"/>
    <property type="project" value="UniProtKB-UniRule"/>
</dbReference>
<comment type="cofactor">
    <cofactor evidence="1">
        <name>Mn(2+)</name>
        <dbReference type="ChEBI" id="CHEBI:29035"/>
    </cofactor>
</comment>
<evidence type="ECO:0000259" key="16">
    <source>
        <dbReference type="PROSITE" id="PS50975"/>
    </source>
</evidence>
<keyword evidence="18" id="KW-1185">Reference proteome</keyword>
<dbReference type="EMBL" id="ACCL02000014">
    <property type="protein sequence ID" value="EET59895.1"/>
    <property type="molecule type" value="Genomic_DNA"/>
</dbReference>
<dbReference type="FunFam" id="3.30.1490.20:FF:000006">
    <property type="entry name" value="phosphoribosylamine--glycine ligase, chloroplastic-like"/>
    <property type="match status" value="1"/>
</dbReference>
<evidence type="ECO:0000256" key="2">
    <source>
        <dbReference type="ARBA" id="ARBA00001946"/>
    </source>
</evidence>
<dbReference type="EC" id="6.3.4.13" evidence="4 14"/>
<evidence type="ECO:0000256" key="3">
    <source>
        <dbReference type="ARBA" id="ARBA00005174"/>
    </source>
</evidence>
<dbReference type="InterPro" id="IPR020561">
    <property type="entry name" value="PRibGlycinamid_synth_ATP-grasp"/>
</dbReference>
<dbReference type="HAMAP" id="MF_00138">
    <property type="entry name" value="GARS"/>
    <property type="match status" value="1"/>
</dbReference>
<evidence type="ECO:0000313" key="17">
    <source>
        <dbReference type="EMBL" id="EET59895.1"/>
    </source>
</evidence>
<evidence type="ECO:0000256" key="11">
    <source>
        <dbReference type="ARBA" id="ARBA00038345"/>
    </source>
</evidence>
<dbReference type="InterPro" id="IPR011761">
    <property type="entry name" value="ATP-grasp"/>
</dbReference>
<evidence type="ECO:0000256" key="14">
    <source>
        <dbReference type="HAMAP-Rule" id="MF_00138"/>
    </source>
</evidence>
<feature type="domain" description="ATP-grasp" evidence="16">
    <location>
        <begin position="107"/>
        <end position="313"/>
    </location>
</feature>
<keyword evidence="6" id="KW-0479">Metal-binding</keyword>
<dbReference type="GO" id="GO:0046872">
    <property type="term" value="F:metal ion binding"/>
    <property type="evidence" value="ECO:0007669"/>
    <property type="project" value="UniProtKB-KW"/>
</dbReference>
<dbReference type="Pfam" id="PF01071">
    <property type="entry name" value="GARS_A"/>
    <property type="match status" value="1"/>
</dbReference>
<protein>
    <recommendedName>
        <fullName evidence="4 14">Phosphoribosylamine--glycine ligase</fullName>
        <ecNumber evidence="4 14">6.3.4.13</ecNumber>
    </recommendedName>
    <alternativeName>
        <fullName evidence="14">GARS</fullName>
    </alternativeName>
    <alternativeName>
        <fullName evidence="12 14">Glycinamide ribonucleotide synthetase</fullName>
    </alternativeName>
    <alternativeName>
        <fullName evidence="13 14">Phosphoribosylglycinamide synthetase</fullName>
    </alternativeName>
</protein>
<dbReference type="AlphaFoldDB" id="C6LHA8"/>
<evidence type="ECO:0000256" key="1">
    <source>
        <dbReference type="ARBA" id="ARBA00001936"/>
    </source>
</evidence>
<dbReference type="InterPro" id="IPR000115">
    <property type="entry name" value="PRibGlycinamide_synth"/>
</dbReference>
<dbReference type="GO" id="GO:0009113">
    <property type="term" value="P:purine nucleobase biosynthetic process"/>
    <property type="evidence" value="ECO:0007669"/>
    <property type="project" value="InterPro"/>
</dbReference>
<dbReference type="PROSITE" id="PS00184">
    <property type="entry name" value="GARS"/>
    <property type="match status" value="1"/>
</dbReference>
<keyword evidence="10" id="KW-0464">Manganese</keyword>
<dbReference type="FunFam" id="3.30.470.20:FF:000018">
    <property type="entry name" value="Trifunctional purine biosynthetic protein adenosine-3"/>
    <property type="match status" value="1"/>
</dbReference>
<comment type="similarity">
    <text evidence="11 14">Belongs to the GARS family.</text>
</comment>
<dbReference type="SUPFAM" id="SSF56059">
    <property type="entry name" value="Glutathione synthetase ATP-binding domain-like"/>
    <property type="match status" value="1"/>
</dbReference>
<dbReference type="GO" id="GO:0006189">
    <property type="term" value="P:'de novo' IMP biosynthetic process"/>
    <property type="evidence" value="ECO:0007669"/>
    <property type="project" value="UniProtKB-UniRule"/>
</dbReference>
<dbReference type="InterPro" id="IPR020559">
    <property type="entry name" value="PRibGlycinamide_synth_CS"/>
</dbReference>
<evidence type="ECO:0000256" key="15">
    <source>
        <dbReference type="PROSITE-ProRule" id="PRU00409"/>
    </source>
</evidence>
<dbReference type="SUPFAM" id="SSF51246">
    <property type="entry name" value="Rudiment single hybrid motif"/>
    <property type="match status" value="1"/>
</dbReference>
<proteinExistence type="inferred from homology"/>
<evidence type="ECO:0000256" key="4">
    <source>
        <dbReference type="ARBA" id="ARBA00013255"/>
    </source>
</evidence>
<evidence type="ECO:0000256" key="9">
    <source>
        <dbReference type="ARBA" id="ARBA00022840"/>
    </source>
</evidence>
<dbReference type="NCBIfam" id="TIGR00877">
    <property type="entry name" value="purD"/>
    <property type="match status" value="1"/>
</dbReference>
<evidence type="ECO:0000256" key="10">
    <source>
        <dbReference type="ARBA" id="ARBA00023211"/>
    </source>
</evidence>
<evidence type="ECO:0000256" key="12">
    <source>
        <dbReference type="ARBA" id="ARBA00042242"/>
    </source>
</evidence>
<evidence type="ECO:0000313" key="18">
    <source>
        <dbReference type="Proteomes" id="UP000005561"/>
    </source>
</evidence>
<sequence length="424" mass="46157">MKVLIVGSGGREHAIAWKVAQSPRVEKIYCAPGNAGIEQYAECVNIGAMEFEKLAAFAKEKEIDLTVIGMDDPLVGGVVDVFEKEGLRVFGPRANAAILEGSKAFSKDLMKKYHIPTAAYENFDDPQAALAYLETAKFPIVLKADGLALGKGVLICNTLEEAQAGVKTIMLDKQFGASGNRMVIEEFMTGREVSVLSFVDGKTIKTMTSAQDHKRAGDGDTGLNTGGMGTFSPSPFYTKEIDEFCQKYIYQPTVDAMAAEGREFKGIIFFGLMLTADGPKVLEYNARFGDPETQVVLPRMKTDIVDVFEACIDGTLDKVNLEFADNAAVCVVLASDGYPVKYEKGLPIRGLENFADKDGYYVFHAGTKRTEAGIVTNGGRVLGVTATGKDLKEARANAYEAVNWIDFDNKYYRHDIGKAIDEVS</sequence>
<dbReference type="Gene3D" id="3.30.1490.20">
    <property type="entry name" value="ATP-grasp fold, A domain"/>
    <property type="match status" value="1"/>
</dbReference>
<dbReference type="InterPro" id="IPR037123">
    <property type="entry name" value="PRibGlycinamide_synth_C_sf"/>
</dbReference>
<evidence type="ECO:0000256" key="7">
    <source>
        <dbReference type="ARBA" id="ARBA00022741"/>
    </source>
</evidence>